<keyword evidence="1" id="KW-1133">Transmembrane helix</keyword>
<name>A0A832I5A0_UNCEI</name>
<keyword evidence="3" id="KW-0482">Metalloprotease</keyword>
<feature type="transmembrane region" description="Helical" evidence="1">
    <location>
        <begin position="14"/>
        <end position="33"/>
    </location>
</feature>
<protein>
    <submittedName>
        <fullName evidence="3">CPBP family intramembrane metalloprotease</fullName>
    </submittedName>
</protein>
<reference evidence="3" key="1">
    <citation type="journal article" date="2020" name="mSystems">
        <title>Genome- and Community-Level Interaction Insights into Carbon Utilization and Element Cycling Functions of Hydrothermarchaeota in Hydrothermal Sediment.</title>
        <authorList>
            <person name="Zhou Z."/>
            <person name="Liu Y."/>
            <person name="Xu W."/>
            <person name="Pan J."/>
            <person name="Luo Z.H."/>
            <person name="Li M."/>
        </authorList>
    </citation>
    <scope>NUCLEOTIDE SEQUENCE [LARGE SCALE GENOMIC DNA]</scope>
    <source>
        <strain evidence="3">SpSt-381</strain>
    </source>
</reference>
<evidence type="ECO:0000313" key="3">
    <source>
        <dbReference type="EMBL" id="HGZ43585.1"/>
    </source>
</evidence>
<keyword evidence="1" id="KW-0472">Membrane</keyword>
<dbReference type="AlphaFoldDB" id="A0A832I5A0"/>
<accession>A0A832I5A0</accession>
<dbReference type="GO" id="GO:0006508">
    <property type="term" value="P:proteolysis"/>
    <property type="evidence" value="ECO:0007669"/>
    <property type="project" value="UniProtKB-KW"/>
</dbReference>
<dbReference type="GO" id="GO:0008237">
    <property type="term" value="F:metallopeptidase activity"/>
    <property type="evidence" value="ECO:0007669"/>
    <property type="project" value="UniProtKB-KW"/>
</dbReference>
<dbReference type="Pfam" id="PF02517">
    <property type="entry name" value="Rce1-like"/>
    <property type="match status" value="1"/>
</dbReference>
<feature type="transmembrane region" description="Helical" evidence="1">
    <location>
        <begin position="187"/>
        <end position="204"/>
    </location>
</feature>
<gene>
    <name evidence="3" type="ORF">ENR23_09200</name>
</gene>
<dbReference type="GO" id="GO:0004175">
    <property type="term" value="F:endopeptidase activity"/>
    <property type="evidence" value="ECO:0007669"/>
    <property type="project" value="UniProtKB-ARBA"/>
</dbReference>
<sequence length="270" mass="28748">MSSALAAPAAAPNLGWMLAGFVVLVAGLAALAAGRRHGPLESPGGTRRALLYGLVYTLVAACFMRVLAPALAGTERSPWLLAVGDVMFVTLAIFVWVMALAEGRAPRAIGFRLCRLRSMAICLAMGLGAVVVFAFGPWRAILAGEVRPTTDTIVFAALFALVGSALPEEVLFRGYLMSSLNGRARRWARVALPALAFTASRSLRFWPGEALPWDDWLFYVTGVCLPLGLWWGLMRDLAGGSLWPALLSHALLEFGTTLASASPTGTVHHS</sequence>
<feature type="transmembrane region" description="Helical" evidence="1">
    <location>
        <begin position="120"/>
        <end position="141"/>
    </location>
</feature>
<keyword evidence="1" id="KW-0812">Transmembrane</keyword>
<organism evidence="3">
    <name type="scientific">Eiseniibacteriota bacterium</name>
    <dbReference type="NCBI Taxonomy" id="2212470"/>
    <lineage>
        <taxon>Bacteria</taxon>
        <taxon>Candidatus Eiseniibacteriota</taxon>
    </lineage>
</organism>
<dbReference type="InterPro" id="IPR003675">
    <property type="entry name" value="Rce1/LyrA-like_dom"/>
</dbReference>
<feature type="transmembrane region" description="Helical" evidence="1">
    <location>
        <begin position="216"/>
        <end position="233"/>
    </location>
</feature>
<dbReference type="EMBL" id="DSQF01000018">
    <property type="protein sequence ID" value="HGZ43585.1"/>
    <property type="molecule type" value="Genomic_DNA"/>
</dbReference>
<proteinExistence type="predicted"/>
<feature type="domain" description="CAAX prenyl protease 2/Lysostaphin resistance protein A-like" evidence="2">
    <location>
        <begin position="153"/>
        <end position="253"/>
    </location>
</feature>
<feature type="transmembrane region" description="Helical" evidence="1">
    <location>
        <begin position="153"/>
        <end position="175"/>
    </location>
</feature>
<feature type="transmembrane region" description="Helical" evidence="1">
    <location>
        <begin position="79"/>
        <end position="99"/>
    </location>
</feature>
<evidence type="ECO:0000256" key="1">
    <source>
        <dbReference type="SAM" id="Phobius"/>
    </source>
</evidence>
<keyword evidence="3" id="KW-0378">Hydrolase</keyword>
<comment type="caution">
    <text evidence="3">The sequence shown here is derived from an EMBL/GenBank/DDBJ whole genome shotgun (WGS) entry which is preliminary data.</text>
</comment>
<evidence type="ECO:0000259" key="2">
    <source>
        <dbReference type="Pfam" id="PF02517"/>
    </source>
</evidence>
<keyword evidence="3" id="KW-0645">Protease</keyword>
<dbReference type="GO" id="GO:0080120">
    <property type="term" value="P:CAAX-box protein maturation"/>
    <property type="evidence" value="ECO:0007669"/>
    <property type="project" value="UniProtKB-ARBA"/>
</dbReference>
<feature type="transmembrane region" description="Helical" evidence="1">
    <location>
        <begin position="49"/>
        <end position="67"/>
    </location>
</feature>